<reference evidence="5" key="1">
    <citation type="submission" date="2010-02" db="EMBL/GenBank/DDBJ databases">
        <title>Sequencing and annotation of the Blastocystis hominis genome.</title>
        <authorList>
            <person name="Wincker P."/>
        </authorList>
    </citation>
    <scope>NUCLEOTIDE SEQUENCE</scope>
    <source>
        <strain evidence="5">Singapore isolate B</strain>
    </source>
</reference>
<dbReference type="PANTHER" id="PTHR12730:SF0">
    <property type="entry name" value="PROTEIN SDA1 HOMOLOG"/>
    <property type="match status" value="1"/>
</dbReference>
<dbReference type="GO" id="GO:0005730">
    <property type="term" value="C:nucleolus"/>
    <property type="evidence" value="ECO:0007669"/>
    <property type="project" value="UniProtKB-SubCell"/>
</dbReference>
<dbReference type="GeneID" id="24921577"/>
<comment type="function">
    <text evidence="1">Required for 60S pre-ribosomal subunits export to the cytoplasm.</text>
</comment>
<dbReference type="AlphaFoldDB" id="D8MA00"/>
<sequence length="794" mass="92574">MSIPGNDLPSLQNLIKRDPQIYKEDFLQQYDHFQTELALFKAHLSEPANSFVALMNFMGQVAQCYPDVLADYPSLLFGLMDEHAEVMHRETRIAIVRVLILMRNKGLIEVIPLLKSLFHYFRINDKQLRALIYSHIITDISSANKGKTNENLNRQLKSFMFDLLENDSDLIARKALDVMVELYRRQVWTDARSVNVIAAACLSRHPRVSIGGIRFFLGIETRMEEDQEKEREVENEEIDNHSHSHKTKARKRDTDRQVAARRRKLRRANQTESNPRFPAIALVYDPQGFAEKLLNLLRRTKEQFSVRLLLMDLISRFIGYHKLCVFPFYTFIQSYLTAHQQHVTRILVFLTQACHDFVPPEELFPLVRVIADNFVNDHSSPEIVALGINTISEIFARIPLLFEADELQPLILELVEMKTNKDKGVAVASRNFLNKARMIYPACLQKKDRGREAIKTMRPLAFGEDHVRVSVEGMEALGRMLEKGEIDEAELESLEAWKEEKKEKNWEGNTVTRKKKKPMKISKEALEFAEGARHKQWDRIGAKKGEGEEVEEKEKEKEKEENEEEKNEEEDEALLEEEEEEEIEEEENEEEENEEEENENEMNEEEEEEEEEEENENENDEMNENESSSMEEESEDSDSMSPEKAEAVRQRRIALAREFMSTHILPPKLFRILQGDRNDSDSSDSDDSEEQTADTHDAVVNPADLLGYQKKRKDDIEERRRKAIEGRQQHVMKLKGGGTTNKEKERKKNFVMVKQSERVKRKLKQSIHEQQQAAKKQVRRLQVLGKKAAKRRRI</sequence>
<feature type="region of interest" description="Disordered" evidence="2">
    <location>
        <begin position="499"/>
        <end position="794"/>
    </location>
</feature>
<dbReference type="EMBL" id="FN668689">
    <property type="protein sequence ID" value="CBK24889.2"/>
    <property type="molecule type" value="Genomic_DNA"/>
</dbReference>
<evidence type="ECO:0000259" key="4">
    <source>
        <dbReference type="Pfam" id="PF21638"/>
    </source>
</evidence>
<organism evidence="5">
    <name type="scientific">Blastocystis hominis</name>
    <dbReference type="NCBI Taxonomy" id="12968"/>
    <lineage>
        <taxon>Eukaryota</taxon>
        <taxon>Sar</taxon>
        <taxon>Stramenopiles</taxon>
        <taxon>Bigyra</taxon>
        <taxon>Opalozoa</taxon>
        <taxon>Opalinata</taxon>
        <taxon>Blastocystidae</taxon>
        <taxon>Blastocystis</taxon>
    </lineage>
</organism>
<evidence type="ECO:0000313" key="5">
    <source>
        <dbReference type="EMBL" id="CBK24889.2"/>
    </source>
</evidence>
<feature type="domain" description="SDA1 N-terminal" evidence="3">
    <location>
        <begin position="57"/>
        <end position="411"/>
    </location>
</feature>
<keyword evidence="1" id="KW-0539">Nucleus</keyword>
<comment type="subcellular location">
    <subcellularLocation>
        <location evidence="1">Nucleus</location>
        <location evidence="1">Nucleolus</location>
    </subcellularLocation>
</comment>
<dbReference type="InterPro" id="IPR012977">
    <property type="entry name" value="SDA1_N"/>
</dbReference>
<protein>
    <recommendedName>
        <fullName evidence="1">Protein SDA1</fullName>
    </recommendedName>
</protein>
<dbReference type="SUPFAM" id="SSF48371">
    <property type="entry name" value="ARM repeat"/>
    <property type="match status" value="1"/>
</dbReference>
<dbReference type="InterPro" id="IPR048292">
    <property type="entry name" value="SDA1_C"/>
</dbReference>
<keyword evidence="6" id="KW-1185">Reference proteome</keyword>
<dbReference type="InParanoid" id="D8MA00"/>
<dbReference type="InterPro" id="IPR027312">
    <property type="entry name" value="Sda1"/>
</dbReference>
<feature type="compositionally biased region" description="Basic and acidic residues" evidence="2">
    <location>
        <begin position="521"/>
        <end position="560"/>
    </location>
</feature>
<keyword evidence="1" id="KW-0690">Ribosome biogenesis</keyword>
<dbReference type="PANTHER" id="PTHR12730">
    <property type="entry name" value="HSDA/SDA1-RELATED"/>
    <property type="match status" value="1"/>
</dbReference>
<feature type="compositionally biased region" description="Acidic residues" evidence="2">
    <location>
        <begin position="561"/>
        <end position="638"/>
    </location>
</feature>
<dbReference type="Pfam" id="PF21638">
    <property type="entry name" value="SDA1_C"/>
    <property type="match status" value="1"/>
</dbReference>
<evidence type="ECO:0000256" key="2">
    <source>
        <dbReference type="SAM" id="MobiDB-lite"/>
    </source>
</evidence>
<gene>
    <name evidence="5" type="ORF">GSBLH_T00004555001</name>
</gene>
<dbReference type="InterPro" id="IPR016024">
    <property type="entry name" value="ARM-type_fold"/>
</dbReference>
<evidence type="ECO:0000313" key="6">
    <source>
        <dbReference type="Proteomes" id="UP000008312"/>
    </source>
</evidence>
<keyword evidence="1" id="KW-0653">Protein transport</keyword>
<dbReference type="Pfam" id="PF08158">
    <property type="entry name" value="SDA1_HEAT"/>
    <property type="match status" value="1"/>
</dbReference>
<feature type="compositionally biased region" description="Acidic residues" evidence="2">
    <location>
        <begin position="681"/>
        <end position="692"/>
    </location>
</feature>
<proteinExistence type="inferred from homology"/>
<evidence type="ECO:0000256" key="1">
    <source>
        <dbReference type="RuleBase" id="RU365057"/>
    </source>
</evidence>
<dbReference type="OMA" id="AMYKTYK"/>
<feature type="domain" description="SDA1 C-terminal" evidence="4">
    <location>
        <begin position="737"/>
        <end position="780"/>
    </location>
</feature>
<dbReference type="OrthoDB" id="2196187at2759"/>
<accession>D8MA00</accession>
<dbReference type="GO" id="GO:0015031">
    <property type="term" value="P:protein transport"/>
    <property type="evidence" value="ECO:0007669"/>
    <property type="project" value="UniProtKB-KW"/>
</dbReference>
<keyword evidence="1" id="KW-0813">Transport</keyword>
<dbReference type="RefSeq" id="XP_012898937.1">
    <property type="nucleotide sequence ID" value="XM_013043483.1"/>
</dbReference>
<feature type="compositionally biased region" description="Basic and acidic residues" evidence="2">
    <location>
        <begin position="227"/>
        <end position="242"/>
    </location>
</feature>
<dbReference type="GO" id="GO:0000055">
    <property type="term" value="P:ribosomal large subunit export from nucleus"/>
    <property type="evidence" value="ECO:0007669"/>
    <property type="project" value="UniProtKB-UniRule"/>
</dbReference>
<feature type="compositionally biased region" description="Basic and acidic residues" evidence="2">
    <location>
        <begin position="712"/>
        <end position="728"/>
    </location>
</feature>
<dbReference type="GO" id="GO:0042273">
    <property type="term" value="P:ribosomal large subunit biogenesis"/>
    <property type="evidence" value="ECO:0007669"/>
    <property type="project" value="UniProtKB-UniRule"/>
</dbReference>
<evidence type="ECO:0000259" key="3">
    <source>
        <dbReference type="Pfam" id="PF08158"/>
    </source>
</evidence>
<name>D8MA00_BLAHO</name>
<feature type="region of interest" description="Disordered" evidence="2">
    <location>
        <begin position="227"/>
        <end position="271"/>
    </location>
</feature>
<comment type="similarity">
    <text evidence="1">Belongs to the SDA1 family.</text>
</comment>
<dbReference type="Proteomes" id="UP000008312">
    <property type="component" value="Unassembled WGS sequence"/>
</dbReference>